<name>A0A6G0WJ15_9STRA</name>
<reference evidence="1 2" key="1">
    <citation type="submission" date="2019-07" db="EMBL/GenBank/DDBJ databases">
        <title>Genomics analysis of Aphanomyces spp. identifies a new class of oomycete effector associated with host adaptation.</title>
        <authorList>
            <person name="Gaulin E."/>
        </authorList>
    </citation>
    <scope>NUCLEOTIDE SEQUENCE [LARGE SCALE GENOMIC DNA]</scope>
    <source>
        <strain evidence="1 2">ATCC 201684</strain>
    </source>
</reference>
<dbReference type="AlphaFoldDB" id="A0A6G0WJ15"/>
<dbReference type="SUPFAM" id="SSF48403">
    <property type="entry name" value="Ankyrin repeat"/>
    <property type="match status" value="1"/>
</dbReference>
<sequence>MAKKRPKSTTSSWTAVDAALRSREILSVVCAFQSGIYDDMKALCAAMQRYGPREHPLYYCPDEICPLVDAIPTERMPALVACLPYMRNVLFYHAAQNGRLDLLQFLEATFDMAGVKFLVDFAAQNGHMTVLTYLDGKKMACTTIAMDSAAANGHLHVVQFLHERGKSCTRNAMDSAAANGHLEIVQFLDQHRDEGCTRQALNDAAERGHLEIVRYLHENRYEGDIAMALETATDAAVVAYLSQVMEEELGSD</sequence>
<dbReference type="InterPro" id="IPR052050">
    <property type="entry name" value="SecEffector_AnkRepeat"/>
</dbReference>
<accession>A0A6G0WJ15</accession>
<keyword evidence="2" id="KW-1185">Reference proteome</keyword>
<dbReference type="PANTHER" id="PTHR46586:SF3">
    <property type="entry name" value="ANKYRIN REPEAT-CONTAINING PROTEIN"/>
    <property type="match status" value="1"/>
</dbReference>
<dbReference type="Proteomes" id="UP000481153">
    <property type="component" value="Unassembled WGS sequence"/>
</dbReference>
<dbReference type="InterPro" id="IPR002110">
    <property type="entry name" value="Ankyrin_rpt"/>
</dbReference>
<evidence type="ECO:0000313" key="1">
    <source>
        <dbReference type="EMBL" id="KAF0727188.1"/>
    </source>
</evidence>
<dbReference type="VEuPathDB" id="FungiDB:AeMF1_000103"/>
<gene>
    <name evidence="1" type="ORF">Ae201684_014718</name>
</gene>
<proteinExistence type="predicted"/>
<protein>
    <submittedName>
        <fullName evidence="1">Uncharacterized protein</fullName>
    </submittedName>
</protein>
<dbReference type="PANTHER" id="PTHR46586">
    <property type="entry name" value="ANKYRIN REPEAT-CONTAINING PROTEIN"/>
    <property type="match status" value="1"/>
</dbReference>
<dbReference type="EMBL" id="VJMJ01000200">
    <property type="protein sequence ID" value="KAF0727188.1"/>
    <property type="molecule type" value="Genomic_DNA"/>
</dbReference>
<dbReference type="Pfam" id="PF12796">
    <property type="entry name" value="Ank_2"/>
    <property type="match status" value="1"/>
</dbReference>
<evidence type="ECO:0000313" key="2">
    <source>
        <dbReference type="Proteomes" id="UP000481153"/>
    </source>
</evidence>
<dbReference type="Gene3D" id="1.25.40.20">
    <property type="entry name" value="Ankyrin repeat-containing domain"/>
    <property type="match status" value="1"/>
</dbReference>
<organism evidence="1 2">
    <name type="scientific">Aphanomyces euteiches</name>
    <dbReference type="NCBI Taxonomy" id="100861"/>
    <lineage>
        <taxon>Eukaryota</taxon>
        <taxon>Sar</taxon>
        <taxon>Stramenopiles</taxon>
        <taxon>Oomycota</taxon>
        <taxon>Saprolegniomycetes</taxon>
        <taxon>Saprolegniales</taxon>
        <taxon>Verrucalvaceae</taxon>
        <taxon>Aphanomyces</taxon>
    </lineage>
</organism>
<comment type="caution">
    <text evidence="1">The sequence shown here is derived from an EMBL/GenBank/DDBJ whole genome shotgun (WGS) entry which is preliminary data.</text>
</comment>
<dbReference type="InterPro" id="IPR036770">
    <property type="entry name" value="Ankyrin_rpt-contain_sf"/>
</dbReference>